<feature type="domain" description="HTH tetR-type" evidence="5">
    <location>
        <begin position="4"/>
        <end position="64"/>
    </location>
</feature>
<accession>A0A506XZI2</accession>
<dbReference type="Pfam" id="PF17937">
    <property type="entry name" value="TetR_C_28"/>
    <property type="match status" value="1"/>
</dbReference>
<dbReference type="InterPro" id="IPR001647">
    <property type="entry name" value="HTH_TetR"/>
</dbReference>
<dbReference type="RefSeq" id="WP_141162986.1">
    <property type="nucleotide sequence ID" value="NZ_VHQG01000002.1"/>
</dbReference>
<keyword evidence="2 4" id="KW-0238">DNA-binding</keyword>
<dbReference type="Proteomes" id="UP000316252">
    <property type="component" value="Unassembled WGS sequence"/>
</dbReference>
<dbReference type="InterPro" id="IPR009057">
    <property type="entry name" value="Homeodomain-like_sf"/>
</dbReference>
<dbReference type="EMBL" id="VHQG01000002">
    <property type="protein sequence ID" value="TPW75626.1"/>
    <property type="molecule type" value="Genomic_DNA"/>
</dbReference>
<keyword evidence="1" id="KW-0805">Transcription regulation</keyword>
<proteinExistence type="predicted"/>
<dbReference type="PANTHER" id="PTHR30055">
    <property type="entry name" value="HTH-TYPE TRANSCRIPTIONAL REGULATOR RUTR"/>
    <property type="match status" value="1"/>
</dbReference>
<evidence type="ECO:0000259" key="5">
    <source>
        <dbReference type="PROSITE" id="PS50977"/>
    </source>
</evidence>
<dbReference type="InterPro" id="IPR050109">
    <property type="entry name" value="HTH-type_TetR-like_transc_reg"/>
</dbReference>
<gene>
    <name evidence="6" type="ORF">FJ657_07015</name>
</gene>
<dbReference type="AlphaFoldDB" id="A0A506XZI2"/>
<evidence type="ECO:0000256" key="2">
    <source>
        <dbReference type="ARBA" id="ARBA00023125"/>
    </source>
</evidence>
<organism evidence="6 7">
    <name type="scientific">Schumannella soli</name>
    <dbReference type="NCBI Taxonomy" id="2590779"/>
    <lineage>
        <taxon>Bacteria</taxon>
        <taxon>Bacillati</taxon>
        <taxon>Actinomycetota</taxon>
        <taxon>Actinomycetes</taxon>
        <taxon>Micrococcales</taxon>
        <taxon>Microbacteriaceae</taxon>
        <taxon>Schumannella</taxon>
    </lineage>
</organism>
<comment type="caution">
    <text evidence="6">The sequence shown here is derived from an EMBL/GenBank/DDBJ whole genome shotgun (WGS) entry which is preliminary data.</text>
</comment>
<evidence type="ECO:0000256" key="4">
    <source>
        <dbReference type="PROSITE-ProRule" id="PRU00335"/>
    </source>
</evidence>
<name>A0A506XZI2_9MICO</name>
<reference evidence="6 7" key="1">
    <citation type="submission" date="2019-06" db="EMBL/GenBank/DDBJ databases">
        <authorList>
            <person name="Li F."/>
        </authorList>
    </citation>
    <scope>NUCLEOTIDE SEQUENCE [LARGE SCALE GENOMIC DNA]</scope>
    <source>
        <strain evidence="6 7">10F1D-1</strain>
    </source>
</reference>
<evidence type="ECO:0000313" key="7">
    <source>
        <dbReference type="Proteomes" id="UP000316252"/>
    </source>
</evidence>
<evidence type="ECO:0000313" key="6">
    <source>
        <dbReference type="EMBL" id="TPW75626.1"/>
    </source>
</evidence>
<dbReference type="SUPFAM" id="SSF46689">
    <property type="entry name" value="Homeodomain-like"/>
    <property type="match status" value="1"/>
</dbReference>
<protein>
    <submittedName>
        <fullName evidence="6">TetR/AcrR family transcriptional regulator</fullName>
    </submittedName>
</protein>
<dbReference type="InterPro" id="IPR041479">
    <property type="entry name" value="TetR_CgmR_C"/>
</dbReference>
<dbReference type="Pfam" id="PF00440">
    <property type="entry name" value="TetR_N"/>
    <property type="match status" value="1"/>
</dbReference>
<keyword evidence="3" id="KW-0804">Transcription</keyword>
<dbReference type="PANTHER" id="PTHR30055:SF234">
    <property type="entry name" value="HTH-TYPE TRANSCRIPTIONAL REGULATOR BETI"/>
    <property type="match status" value="1"/>
</dbReference>
<evidence type="ECO:0000256" key="3">
    <source>
        <dbReference type="ARBA" id="ARBA00023163"/>
    </source>
</evidence>
<dbReference type="GO" id="GO:0000976">
    <property type="term" value="F:transcription cis-regulatory region binding"/>
    <property type="evidence" value="ECO:0007669"/>
    <property type="project" value="TreeGrafter"/>
</dbReference>
<evidence type="ECO:0000256" key="1">
    <source>
        <dbReference type="ARBA" id="ARBA00023015"/>
    </source>
</evidence>
<dbReference type="OrthoDB" id="9806334at2"/>
<feature type="DNA-binding region" description="H-T-H motif" evidence="4">
    <location>
        <begin position="27"/>
        <end position="46"/>
    </location>
</feature>
<sequence length="169" mass="18251">MPRDSHRDDLIDAAVALLLESGESGFTLDAVARRAGMSKGGLLHHFSGKAALVDALGEHLDRLAADDIRDLESDPERTIERFLRGSIETDKELDRVMVALARLGGDSATAALRRAEQGWHDLVTRVVPDPVQAEIILLVSDGLYFGALRGAGFARVDAPMLDALVERLA</sequence>
<dbReference type="Gene3D" id="1.10.357.10">
    <property type="entry name" value="Tetracycline Repressor, domain 2"/>
    <property type="match status" value="1"/>
</dbReference>
<dbReference type="PRINTS" id="PR00455">
    <property type="entry name" value="HTHTETR"/>
</dbReference>
<keyword evidence="7" id="KW-1185">Reference proteome</keyword>
<dbReference type="PROSITE" id="PS50977">
    <property type="entry name" value="HTH_TETR_2"/>
    <property type="match status" value="1"/>
</dbReference>
<dbReference type="GO" id="GO:0003700">
    <property type="term" value="F:DNA-binding transcription factor activity"/>
    <property type="evidence" value="ECO:0007669"/>
    <property type="project" value="TreeGrafter"/>
</dbReference>